<dbReference type="Proteomes" id="UP000595662">
    <property type="component" value="Chromosome 1"/>
</dbReference>
<proteinExistence type="predicted"/>
<dbReference type="EMBL" id="CP060774">
    <property type="protein sequence ID" value="QQK40146.1"/>
    <property type="molecule type" value="Genomic_DNA"/>
</dbReference>
<evidence type="ECO:0000313" key="1">
    <source>
        <dbReference type="EMBL" id="QQK40146.1"/>
    </source>
</evidence>
<reference evidence="1 2" key="1">
    <citation type="submission" date="2020-08" db="EMBL/GenBank/DDBJ databases">
        <title>The completed genome sequence of the pathogenic ascomycete fungus Penicillium digitatum.</title>
        <authorList>
            <person name="Wang M."/>
        </authorList>
    </citation>
    <scope>NUCLEOTIDE SEQUENCE [LARGE SCALE GENOMIC DNA]</scope>
    <source>
        <strain evidence="1 2">PdW03</strain>
    </source>
</reference>
<organism evidence="1 2">
    <name type="scientific">Penicillium digitatum</name>
    <name type="common">Green mold</name>
    <dbReference type="NCBI Taxonomy" id="36651"/>
    <lineage>
        <taxon>Eukaryota</taxon>
        <taxon>Fungi</taxon>
        <taxon>Dikarya</taxon>
        <taxon>Ascomycota</taxon>
        <taxon>Pezizomycotina</taxon>
        <taxon>Eurotiomycetes</taxon>
        <taxon>Eurotiomycetidae</taxon>
        <taxon>Eurotiales</taxon>
        <taxon>Aspergillaceae</taxon>
        <taxon>Penicillium</taxon>
    </lineage>
</organism>
<evidence type="ECO:0000313" key="2">
    <source>
        <dbReference type="Proteomes" id="UP000595662"/>
    </source>
</evidence>
<sequence>MPRPQALPLCNCLARTAQALNRFLTFSTRSSEPFYIPLDEVLILGESFIDHWELLYGCPVADAHLDARTLEMMIDAAIKMLTLFEAAVSSMIGGWRGTQPHGGGVGI</sequence>
<dbReference type="AlphaFoldDB" id="A0A7T7BHS1"/>
<protein>
    <submittedName>
        <fullName evidence="1">Transcription factor</fullName>
    </submittedName>
</protein>
<accession>A0A7T7BHS1</accession>
<dbReference type="GeneID" id="90952461"/>
<dbReference type="RefSeq" id="XP_065955756.1">
    <property type="nucleotide sequence ID" value="XM_066100356.1"/>
</dbReference>
<gene>
    <name evidence="1" type="ORF">Pdw03_3000</name>
</gene>
<name>A0A7T7BHS1_PENDI</name>